<dbReference type="EMBL" id="JMQM01000001">
    <property type="protein sequence ID" value="KFB10955.1"/>
    <property type="molecule type" value="Genomic_DNA"/>
</dbReference>
<gene>
    <name evidence="2" type="ORF">EL18_01996</name>
</gene>
<sequence length="167" mass="18199">MSAVILRAVEATDHEAVDALLRRAFEGGAEAELTNRLRQDSDVVLELVAERDGTVRGHILFSRLKVEATDGTHFAVALAPVAVDPDHQREGIGAALIEEAHLRLERDRECLSVVLGDPAYYGRFGYSHERAAGFDSDYQCEALQARASGEAPLAGRLIYPRAFRGLG</sequence>
<dbReference type="RefSeq" id="WP_036482354.1">
    <property type="nucleotide sequence ID" value="NZ_JMQM01000001.1"/>
</dbReference>
<evidence type="ECO:0000259" key="1">
    <source>
        <dbReference type="PROSITE" id="PS51186"/>
    </source>
</evidence>
<keyword evidence="3" id="KW-1185">Reference proteome</keyword>
<keyword evidence="2" id="KW-0808">Transferase</keyword>
<dbReference type="PROSITE" id="PS51186">
    <property type="entry name" value="GNAT"/>
    <property type="match status" value="1"/>
</dbReference>
<dbReference type="PATRIC" id="fig|472175.3.peg.2003"/>
<dbReference type="Pfam" id="PF13527">
    <property type="entry name" value="Acetyltransf_9"/>
    <property type="match status" value="1"/>
</dbReference>
<organism evidence="2 3">
    <name type="scientific">Nitratireductor basaltis</name>
    <dbReference type="NCBI Taxonomy" id="472175"/>
    <lineage>
        <taxon>Bacteria</taxon>
        <taxon>Pseudomonadati</taxon>
        <taxon>Pseudomonadota</taxon>
        <taxon>Alphaproteobacteria</taxon>
        <taxon>Hyphomicrobiales</taxon>
        <taxon>Phyllobacteriaceae</taxon>
        <taxon>Nitratireductor</taxon>
    </lineage>
</organism>
<reference evidence="2 3" key="1">
    <citation type="submission" date="2014-05" db="EMBL/GenBank/DDBJ databases">
        <title>Draft Genome Sequence of Nitratireductor basaltis Strain UMTGB225, A Marine Bacterium Isolated from Green Barrel Tunicate.</title>
        <authorList>
            <person name="Gan H.Y."/>
        </authorList>
    </citation>
    <scope>NUCLEOTIDE SEQUENCE [LARGE SCALE GENOMIC DNA]</scope>
    <source>
        <strain evidence="2 3">UMTGB225</strain>
    </source>
</reference>
<dbReference type="STRING" id="472175.EL18_01996"/>
<dbReference type="GO" id="GO:0016747">
    <property type="term" value="F:acyltransferase activity, transferring groups other than amino-acyl groups"/>
    <property type="evidence" value="ECO:0007669"/>
    <property type="project" value="InterPro"/>
</dbReference>
<dbReference type="AlphaFoldDB" id="A0A084UDB9"/>
<dbReference type="InterPro" id="IPR016181">
    <property type="entry name" value="Acyl_CoA_acyltransferase"/>
</dbReference>
<comment type="caution">
    <text evidence="2">The sequence shown here is derived from an EMBL/GenBank/DDBJ whole genome shotgun (WGS) entry which is preliminary data.</text>
</comment>
<dbReference type="Gene3D" id="3.40.630.30">
    <property type="match status" value="1"/>
</dbReference>
<protein>
    <submittedName>
        <fullName evidence="2">N-acetyltransferase GCN5</fullName>
    </submittedName>
</protein>
<dbReference type="SUPFAM" id="SSF55729">
    <property type="entry name" value="Acyl-CoA N-acyltransferases (Nat)"/>
    <property type="match status" value="1"/>
</dbReference>
<dbReference type="eggNOG" id="COG3153">
    <property type="taxonomic scope" value="Bacteria"/>
</dbReference>
<evidence type="ECO:0000313" key="2">
    <source>
        <dbReference type="EMBL" id="KFB10955.1"/>
    </source>
</evidence>
<feature type="domain" description="N-acetyltransferase" evidence="1">
    <location>
        <begin position="4"/>
        <end position="150"/>
    </location>
</feature>
<dbReference type="Proteomes" id="UP000053675">
    <property type="component" value="Unassembled WGS sequence"/>
</dbReference>
<dbReference type="InterPro" id="IPR000182">
    <property type="entry name" value="GNAT_dom"/>
</dbReference>
<dbReference type="OrthoDB" id="9797178at2"/>
<name>A0A084UDB9_9HYPH</name>
<accession>A0A084UDB9</accession>
<proteinExistence type="predicted"/>
<dbReference type="CDD" id="cd04301">
    <property type="entry name" value="NAT_SF"/>
    <property type="match status" value="1"/>
</dbReference>
<evidence type="ECO:0000313" key="3">
    <source>
        <dbReference type="Proteomes" id="UP000053675"/>
    </source>
</evidence>